<dbReference type="RefSeq" id="WP_192862020.1">
    <property type="nucleotide sequence ID" value="NZ_JADAQT010000065.1"/>
</dbReference>
<proteinExistence type="predicted"/>
<evidence type="ECO:0000313" key="2">
    <source>
        <dbReference type="Proteomes" id="UP000625527"/>
    </source>
</evidence>
<keyword evidence="2" id="KW-1185">Reference proteome</keyword>
<organism evidence="1 2">
    <name type="scientific">Myceligenerans pegani</name>
    <dbReference type="NCBI Taxonomy" id="2776917"/>
    <lineage>
        <taxon>Bacteria</taxon>
        <taxon>Bacillati</taxon>
        <taxon>Actinomycetota</taxon>
        <taxon>Actinomycetes</taxon>
        <taxon>Micrococcales</taxon>
        <taxon>Promicromonosporaceae</taxon>
        <taxon>Myceligenerans</taxon>
    </lineage>
</organism>
<accession>A0ABR9MVM7</accession>
<evidence type="ECO:0000313" key="1">
    <source>
        <dbReference type="EMBL" id="MBE1875444.1"/>
    </source>
</evidence>
<reference evidence="1 2" key="1">
    <citation type="submission" date="2020-10" db="EMBL/GenBank/DDBJ databases">
        <title>Myceligenerans pegani sp. nov., an endophytic actinomycete isolated from Peganum harmala L. in Xinjiang, China.</title>
        <authorList>
            <person name="Xin L."/>
        </authorList>
    </citation>
    <scope>NUCLEOTIDE SEQUENCE [LARGE SCALE GENOMIC DNA]</scope>
    <source>
        <strain evidence="1 2">TRM65318</strain>
    </source>
</reference>
<comment type="caution">
    <text evidence="1">The sequence shown here is derived from an EMBL/GenBank/DDBJ whole genome shotgun (WGS) entry which is preliminary data.</text>
</comment>
<protein>
    <submittedName>
        <fullName evidence="1">Uncharacterized protein</fullName>
    </submittedName>
</protein>
<dbReference type="Proteomes" id="UP000625527">
    <property type="component" value="Unassembled WGS sequence"/>
</dbReference>
<gene>
    <name evidence="1" type="ORF">IHE71_06955</name>
</gene>
<sequence>MSEYQYYEFLAVDRPLTSEQQAAVRELSTRAQITATSFTNEYHWGDFKGSPEELVRDFYDLHLYHANWGSRRLLLKLPASALKGVRLEEYVVGDHMDARRSGKNVILDLGSEEEDQWEEDFQEWTLGSFAAVRAELLGGDLRPLYLVFLAAIGVWAYDEDAFDYDDGDILEPPVPTGLGDLTGAQRTLADFLRLDDDLLAEAASASPPRGAVVGQRDAREWVAGLPTTAKDEAIIALLAGDHAAARAELQRRFQGTAAGDSVEGSRTIGELLDNAAKRKQTRTSQ</sequence>
<dbReference type="EMBL" id="JADAQT010000065">
    <property type="protein sequence ID" value="MBE1875444.1"/>
    <property type="molecule type" value="Genomic_DNA"/>
</dbReference>
<name>A0ABR9MVM7_9MICO</name>